<dbReference type="EMBL" id="FUEG01000015">
    <property type="protein sequence ID" value="SJL11984.1"/>
    <property type="molecule type" value="Genomic_DNA"/>
</dbReference>
<evidence type="ECO:0000313" key="1">
    <source>
        <dbReference type="EMBL" id="SJL11984.1"/>
    </source>
</evidence>
<evidence type="ECO:0000313" key="2">
    <source>
        <dbReference type="Proteomes" id="UP000219338"/>
    </source>
</evidence>
<keyword evidence="2" id="KW-1185">Reference proteome</keyword>
<protein>
    <submittedName>
        <fullName evidence="1">Uncharacterized protein</fullName>
    </submittedName>
</protein>
<dbReference type="AlphaFoldDB" id="A0A284RTB5"/>
<proteinExistence type="predicted"/>
<accession>A0A284RTB5</accession>
<gene>
    <name evidence="1" type="ORF">ARMOST_15398</name>
</gene>
<organism evidence="1 2">
    <name type="scientific">Armillaria ostoyae</name>
    <name type="common">Armillaria root rot fungus</name>
    <dbReference type="NCBI Taxonomy" id="47428"/>
    <lineage>
        <taxon>Eukaryota</taxon>
        <taxon>Fungi</taxon>
        <taxon>Dikarya</taxon>
        <taxon>Basidiomycota</taxon>
        <taxon>Agaricomycotina</taxon>
        <taxon>Agaricomycetes</taxon>
        <taxon>Agaricomycetidae</taxon>
        <taxon>Agaricales</taxon>
        <taxon>Marasmiineae</taxon>
        <taxon>Physalacriaceae</taxon>
        <taxon>Armillaria</taxon>
    </lineage>
</organism>
<dbReference type="Proteomes" id="UP000219338">
    <property type="component" value="Unassembled WGS sequence"/>
</dbReference>
<sequence length="80" mass="8816">MAWADSSRQNDLYFIEILSYHRLVAGICAGRTQTISTFPTSLALHIVQGSDHTCPRCPSTICDRLHIIAFVNAVSIQVLA</sequence>
<name>A0A284RTB5_ARMOS</name>
<reference evidence="2" key="1">
    <citation type="journal article" date="2017" name="Nat. Ecol. Evol.">
        <title>Genome expansion and lineage-specific genetic innovations in the forest pathogenic fungi Armillaria.</title>
        <authorList>
            <person name="Sipos G."/>
            <person name="Prasanna A.N."/>
            <person name="Walter M.C."/>
            <person name="O'Connor E."/>
            <person name="Balint B."/>
            <person name="Krizsan K."/>
            <person name="Kiss B."/>
            <person name="Hess J."/>
            <person name="Varga T."/>
            <person name="Slot J."/>
            <person name="Riley R."/>
            <person name="Boka B."/>
            <person name="Rigling D."/>
            <person name="Barry K."/>
            <person name="Lee J."/>
            <person name="Mihaltcheva S."/>
            <person name="LaButti K."/>
            <person name="Lipzen A."/>
            <person name="Waldron R."/>
            <person name="Moloney N.M."/>
            <person name="Sperisen C."/>
            <person name="Kredics L."/>
            <person name="Vagvoelgyi C."/>
            <person name="Patrignani A."/>
            <person name="Fitzpatrick D."/>
            <person name="Nagy I."/>
            <person name="Doyle S."/>
            <person name="Anderson J.B."/>
            <person name="Grigoriev I.V."/>
            <person name="Gueldener U."/>
            <person name="Muensterkoetter M."/>
            <person name="Nagy L.G."/>
        </authorList>
    </citation>
    <scope>NUCLEOTIDE SEQUENCE [LARGE SCALE GENOMIC DNA]</scope>
    <source>
        <strain evidence="2">C18/9</strain>
    </source>
</reference>